<dbReference type="SUPFAM" id="SSF56784">
    <property type="entry name" value="HAD-like"/>
    <property type="match status" value="1"/>
</dbReference>
<dbReference type="Pfam" id="PF06941">
    <property type="entry name" value="NT5C"/>
    <property type="match status" value="1"/>
</dbReference>
<dbReference type="OrthoDB" id="278110at2"/>
<evidence type="ECO:0000313" key="3">
    <source>
        <dbReference type="Proteomes" id="UP000051655"/>
    </source>
</evidence>
<dbReference type="PANTHER" id="PTHR16504:SF4">
    <property type="entry name" value="5'(3')-DEOXYRIBONUCLEOTIDASE"/>
    <property type="match status" value="1"/>
</dbReference>
<dbReference type="STRING" id="1616.IV73_GL000726"/>
<evidence type="ECO:0000313" key="2">
    <source>
        <dbReference type="EMBL" id="KRN74971.1"/>
    </source>
</evidence>
<comment type="caution">
    <text evidence="2">The sequence shown here is derived from an EMBL/GenBank/DDBJ whole genome shotgun (WGS) entry which is preliminary data.</text>
</comment>
<organism evidence="2 3">
    <name type="scientific">Weissella kandleri</name>
    <dbReference type="NCBI Taxonomy" id="1616"/>
    <lineage>
        <taxon>Bacteria</taxon>
        <taxon>Bacillati</taxon>
        <taxon>Bacillota</taxon>
        <taxon>Bacilli</taxon>
        <taxon>Lactobacillales</taxon>
        <taxon>Lactobacillaceae</taxon>
        <taxon>Weissella</taxon>
    </lineage>
</organism>
<accession>A0A0R2JCE8</accession>
<dbReference type="PANTHER" id="PTHR16504">
    <property type="entry name" value="5'(3')-DEOXYRIBONUCLEOTIDASE"/>
    <property type="match status" value="1"/>
</dbReference>
<protein>
    <submittedName>
        <fullName evidence="2">Uncharacterized protein</fullName>
    </submittedName>
</protein>
<sequence>MNNRKPKLFLDMDNTMVDTLAVLNPATEQATTLGLAKPDQIPGIFRNLKPLPHLMEALQQLSVYYDLYILTTAPWNNISAWSDKLAWLHEYFGNDEQSFFYKRVIMTHDKGLARAEGGILVDDRPYHGAAAWEDNELGTAWLQYNYDEKMRWGADDGLVDLLIATAKVYQTQNINIRTALLKANQIRHLKLHGPMDDFQKEAWEK</sequence>
<dbReference type="Gene3D" id="3.40.50.1000">
    <property type="entry name" value="HAD superfamily/HAD-like"/>
    <property type="match status" value="1"/>
</dbReference>
<dbReference type="EMBL" id="JQBP01000003">
    <property type="protein sequence ID" value="KRN74971.1"/>
    <property type="molecule type" value="Genomic_DNA"/>
</dbReference>
<proteinExistence type="inferred from homology"/>
<dbReference type="GO" id="GO:0009223">
    <property type="term" value="P:pyrimidine deoxyribonucleotide catabolic process"/>
    <property type="evidence" value="ECO:0007669"/>
    <property type="project" value="TreeGrafter"/>
</dbReference>
<dbReference type="RefSeq" id="WP_057754923.1">
    <property type="nucleotide sequence ID" value="NZ_JQBP01000003.1"/>
</dbReference>
<reference evidence="2 3" key="1">
    <citation type="journal article" date="2015" name="Genome Announc.">
        <title>Expanding the biotechnology potential of lactobacilli through comparative genomics of 213 strains and associated genera.</title>
        <authorList>
            <person name="Sun Z."/>
            <person name="Harris H.M."/>
            <person name="McCann A."/>
            <person name="Guo C."/>
            <person name="Argimon S."/>
            <person name="Zhang W."/>
            <person name="Yang X."/>
            <person name="Jeffery I.B."/>
            <person name="Cooney J.C."/>
            <person name="Kagawa T.F."/>
            <person name="Liu W."/>
            <person name="Song Y."/>
            <person name="Salvetti E."/>
            <person name="Wrobel A."/>
            <person name="Rasinkangas P."/>
            <person name="Parkhill J."/>
            <person name="Rea M.C."/>
            <person name="O'Sullivan O."/>
            <person name="Ritari J."/>
            <person name="Douillard F.P."/>
            <person name="Paul Ross R."/>
            <person name="Yang R."/>
            <person name="Briner A.E."/>
            <person name="Felis G.E."/>
            <person name="de Vos W.M."/>
            <person name="Barrangou R."/>
            <person name="Klaenhammer T.R."/>
            <person name="Caufield P.W."/>
            <person name="Cui Y."/>
            <person name="Zhang H."/>
            <person name="O'Toole P.W."/>
        </authorList>
    </citation>
    <scope>NUCLEOTIDE SEQUENCE [LARGE SCALE GENOMIC DNA]</scope>
    <source>
        <strain evidence="2 3">DSM 20593</strain>
    </source>
</reference>
<gene>
    <name evidence="2" type="ORF">IV73_GL000726</name>
</gene>
<name>A0A0R2JCE8_9LACO</name>
<comment type="similarity">
    <text evidence="1">Belongs to the 5'(3')-deoxyribonucleotidase family.</text>
</comment>
<evidence type="ECO:0000256" key="1">
    <source>
        <dbReference type="ARBA" id="ARBA00009589"/>
    </source>
</evidence>
<dbReference type="Proteomes" id="UP000051655">
    <property type="component" value="Unassembled WGS sequence"/>
</dbReference>
<keyword evidence="3" id="KW-1185">Reference proteome</keyword>
<dbReference type="GO" id="GO:0008253">
    <property type="term" value="F:5'-nucleotidase activity"/>
    <property type="evidence" value="ECO:0007669"/>
    <property type="project" value="InterPro"/>
</dbReference>
<dbReference type="InterPro" id="IPR023214">
    <property type="entry name" value="HAD_sf"/>
</dbReference>
<dbReference type="PATRIC" id="fig|1616.3.peg.746"/>
<dbReference type="InterPro" id="IPR036412">
    <property type="entry name" value="HAD-like_sf"/>
</dbReference>
<dbReference type="InterPro" id="IPR010708">
    <property type="entry name" value="5'(3')-deoxyribonucleotidase"/>
</dbReference>
<dbReference type="AlphaFoldDB" id="A0A0R2JCE8"/>